<gene>
    <name evidence="1" type="ORF">MNEG_9824</name>
</gene>
<dbReference type="OrthoDB" id="408760at2759"/>
<organism evidence="1 2">
    <name type="scientific">Monoraphidium neglectum</name>
    <dbReference type="NCBI Taxonomy" id="145388"/>
    <lineage>
        <taxon>Eukaryota</taxon>
        <taxon>Viridiplantae</taxon>
        <taxon>Chlorophyta</taxon>
        <taxon>core chlorophytes</taxon>
        <taxon>Chlorophyceae</taxon>
        <taxon>CS clade</taxon>
        <taxon>Sphaeropleales</taxon>
        <taxon>Selenastraceae</taxon>
        <taxon>Monoraphidium</taxon>
    </lineage>
</organism>
<protein>
    <submittedName>
        <fullName evidence="1">Uncharacterized protein</fullName>
    </submittedName>
</protein>
<proteinExistence type="predicted"/>
<dbReference type="EMBL" id="KK102296">
    <property type="protein sequence ID" value="KIY98136.1"/>
    <property type="molecule type" value="Genomic_DNA"/>
</dbReference>
<dbReference type="Proteomes" id="UP000054498">
    <property type="component" value="Unassembled WGS sequence"/>
</dbReference>
<dbReference type="KEGG" id="mng:MNEG_9824"/>
<name>A0A0D2MB87_9CHLO</name>
<sequence length="179" mass="18802">MQANRFVARSSDNEAQRLKLLAMLKQYVDAHSKSNADSWPRLLLDDAAEGPFNFWEQPEEQRRRYQDDELHLTAEGYDFLGGHVFGMLRDGGVAEALRCGAGDPDAPKPAGHKAAEASARTLSYSDDVGAVPGASGAPAATAPSQAPGAALNGARFIGAARAAAIVSWAAGVLLVSSLP</sequence>
<dbReference type="RefSeq" id="XP_013897156.1">
    <property type="nucleotide sequence ID" value="XM_014041702.1"/>
</dbReference>
<dbReference type="GeneID" id="25742699"/>
<keyword evidence="2" id="KW-1185">Reference proteome</keyword>
<accession>A0A0D2MB87</accession>
<evidence type="ECO:0000313" key="1">
    <source>
        <dbReference type="EMBL" id="KIY98136.1"/>
    </source>
</evidence>
<evidence type="ECO:0000313" key="2">
    <source>
        <dbReference type="Proteomes" id="UP000054498"/>
    </source>
</evidence>
<dbReference type="AlphaFoldDB" id="A0A0D2MB87"/>
<reference evidence="1 2" key="1">
    <citation type="journal article" date="2013" name="BMC Genomics">
        <title>Reconstruction of the lipid metabolism for the microalga Monoraphidium neglectum from its genome sequence reveals characteristics suitable for biofuel production.</title>
        <authorList>
            <person name="Bogen C."/>
            <person name="Al-Dilaimi A."/>
            <person name="Albersmeier A."/>
            <person name="Wichmann J."/>
            <person name="Grundmann M."/>
            <person name="Rupp O."/>
            <person name="Lauersen K.J."/>
            <person name="Blifernez-Klassen O."/>
            <person name="Kalinowski J."/>
            <person name="Goesmann A."/>
            <person name="Mussgnug J.H."/>
            <person name="Kruse O."/>
        </authorList>
    </citation>
    <scope>NUCLEOTIDE SEQUENCE [LARGE SCALE GENOMIC DNA]</scope>
    <source>
        <strain evidence="1 2">SAG 48.87</strain>
    </source>
</reference>